<dbReference type="SUPFAM" id="SSF49503">
    <property type="entry name" value="Cupredoxins"/>
    <property type="match status" value="3"/>
</dbReference>
<dbReference type="PANTHER" id="PTHR11709:SF394">
    <property type="entry name" value="FI03373P-RELATED"/>
    <property type="match status" value="1"/>
</dbReference>
<dbReference type="GO" id="GO:0016491">
    <property type="term" value="F:oxidoreductase activity"/>
    <property type="evidence" value="ECO:0007669"/>
    <property type="project" value="UniProtKB-KW"/>
</dbReference>
<dbReference type="InterPro" id="IPR034282">
    <property type="entry name" value="CuRO_2_CopA"/>
</dbReference>
<feature type="region of interest" description="Disordered" evidence="4">
    <location>
        <begin position="351"/>
        <end position="374"/>
    </location>
</feature>
<dbReference type="EMBL" id="JAJAQI010000049">
    <property type="protein sequence ID" value="MCB4824650.1"/>
    <property type="molecule type" value="Genomic_DNA"/>
</dbReference>
<protein>
    <submittedName>
        <fullName evidence="8">Copper resistance system multicopper oxidase</fullName>
    </submittedName>
</protein>
<dbReference type="GO" id="GO:0005507">
    <property type="term" value="F:copper ion binding"/>
    <property type="evidence" value="ECO:0007669"/>
    <property type="project" value="InterPro"/>
</dbReference>
<evidence type="ECO:0000259" key="5">
    <source>
        <dbReference type="Pfam" id="PF00394"/>
    </source>
</evidence>
<dbReference type="InterPro" id="IPR008972">
    <property type="entry name" value="Cupredoxin"/>
</dbReference>
<feature type="domain" description="Plastocyanin-like" evidence="5">
    <location>
        <begin position="258"/>
        <end position="347"/>
    </location>
</feature>
<keyword evidence="2" id="KW-0560">Oxidoreductase</keyword>
<evidence type="ECO:0000259" key="6">
    <source>
        <dbReference type="Pfam" id="PF07731"/>
    </source>
</evidence>
<evidence type="ECO:0000313" key="8">
    <source>
        <dbReference type="EMBL" id="MCB4824650.1"/>
    </source>
</evidence>
<dbReference type="InterPro" id="IPR011707">
    <property type="entry name" value="Cu-oxidase-like_N"/>
</dbReference>
<sequence length="608" mass="65361">MPPTPSAPEAAGLTMARRDLLRVAGATGLWTGLAGLVPAYAQSPAVGAPALASAGGRSIDLAIEAMAFQVDGRLGSAIAMNRTVPGPLIRLREGEDAVLRVTNRLEETSSIHWHGLILPPDMDGVPGVSFAGIRPGETFVYRFPVRQSGTYWCHSHSGGQELLGLYAPLIIDPAGPEPFRYGRDHVVMLSDWSFERPEQLVAHLKKLPSYYNYQQRTVGEFFRDARRDGLAAAVGNRLAWGRMRMDPTDISDLTGATYRFLMNGLAAADNWTGLFRPGEAVRLRLIAAGAMTVFDVRIPGLKMTVVQADGQNVRPVEVDELRIGAGETYDVIVRPGNRAYTLFAETSDRSGYARGTLAPRPGMSAPIPPRRPRPLRTMADMGMEMGGMAMGGAAMGTGAMADAPAAAAGAGGHGGMAMPGTGGGAVPGPGLPGSPPVAHGPDTHGVGNSSVAMVARSRLDEPGTGLGGDGWRVLTYADLRSVEPQPDRREPGRAVELHVTGNMERYMWSFDGRKYSEAPAPIRFRYGERLRLVLVNDTMMEHPIHLHGMWMELENGGGPRQPRKHTVLVKPGERLTVAITADAPGRWAMHCHLLLHMEMGMFRVVEVS</sequence>
<dbReference type="PANTHER" id="PTHR11709">
    <property type="entry name" value="MULTI-COPPER OXIDASE"/>
    <property type="match status" value="1"/>
</dbReference>
<dbReference type="Proteomes" id="UP001139311">
    <property type="component" value="Unassembled WGS sequence"/>
</dbReference>
<dbReference type="CDD" id="cd13896">
    <property type="entry name" value="CuRO_3_CopA"/>
    <property type="match status" value="1"/>
</dbReference>
<dbReference type="InterPro" id="IPR006376">
    <property type="entry name" value="Cu-R_CopA"/>
</dbReference>
<evidence type="ECO:0000256" key="1">
    <source>
        <dbReference type="ARBA" id="ARBA00022723"/>
    </source>
</evidence>
<dbReference type="PROSITE" id="PS00080">
    <property type="entry name" value="MULTICOPPER_OXIDASE2"/>
    <property type="match status" value="1"/>
</dbReference>
<dbReference type="GO" id="GO:0042597">
    <property type="term" value="C:periplasmic space"/>
    <property type="evidence" value="ECO:0007669"/>
    <property type="project" value="InterPro"/>
</dbReference>
<dbReference type="Pfam" id="PF07731">
    <property type="entry name" value="Cu-oxidase_2"/>
    <property type="match status" value="1"/>
</dbReference>
<name>A0A9X1LCX6_9PROT</name>
<organism evidence="8 9">
    <name type="scientific">Roseicella aerolata</name>
    <dbReference type="NCBI Taxonomy" id="2883479"/>
    <lineage>
        <taxon>Bacteria</taxon>
        <taxon>Pseudomonadati</taxon>
        <taxon>Pseudomonadota</taxon>
        <taxon>Alphaproteobacteria</taxon>
        <taxon>Acetobacterales</taxon>
        <taxon>Roseomonadaceae</taxon>
        <taxon>Roseicella</taxon>
    </lineage>
</organism>
<proteinExistence type="predicted"/>
<keyword evidence="3" id="KW-0186">Copper</keyword>
<accession>A0A9X1LCX6</accession>
<gene>
    <name evidence="8" type="ORF">LHA35_23250</name>
</gene>
<evidence type="ECO:0000313" key="9">
    <source>
        <dbReference type="Proteomes" id="UP001139311"/>
    </source>
</evidence>
<dbReference type="PROSITE" id="PS51318">
    <property type="entry name" value="TAT"/>
    <property type="match status" value="1"/>
</dbReference>
<evidence type="ECO:0000256" key="2">
    <source>
        <dbReference type="ARBA" id="ARBA00023002"/>
    </source>
</evidence>
<dbReference type="AlphaFoldDB" id="A0A9X1LCX6"/>
<dbReference type="Gene3D" id="2.60.40.420">
    <property type="entry name" value="Cupredoxins - blue copper proteins"/>
    <property type="match status" value="3"/>
</dbReference>
<dbReference type="InterPro" id="IPR045087">
    <property type="entry name" value="Cu-oxidase_fam"/>
</dbReference>
<dbReference type="InterPro" id="IPR001117">
    <property type="entry name" value="Cu-oxidase_2nd"/>
</dbReference>
<dbReference type="NCBIfam" id="TIGR01480">
    <property type="entry name" value="copper_res_A"/>
    <property type="match status" value="1"/>
</dbReference>
<evidence type="ECO:0000256" key="4">
    <source>
        <dbReference type="SAM" id="MobiDB-lite"/>
    </source>
</evidence>
<dbReference type="InterPro" id="IPR002355">
    <property type="entry name" value="Cu_oxidase_Cu_BS"/>
</dbReference>
<evidence type="ECO:0000256" key="3">
    <source>
        <dbReference type="ARBA" id="ARBA00023008"/>
    </source>
</evidence>
<dbReference type="RefSeq" id="WP_226612781.1">
    <property type="nucleotide sequence ID" value="NZ_JAJAQI010000049.1"/>
</dbReference>
<keyword evidence="1" id="KW-0479">Metal-binding</keyword>
<dbReference type="Pfam" id="PF00394">
    <property type="entry name" value="Cu-oxidase"/>
    <property type="match status" value="1"/>
</dbReference>
<dbReference type="InterPro" id="IPR011706">
    <property type="entry name" value="Cu-oxidase_C"/>
</dbReference>
<dbReference type="InterPro" id="IPR006311">
    <property type="entry name" value="TAT_signal"/>
</dbReference>
<dbReference type="CDD" id="cd13874">
    <property type="entry name" value="CuRO_2_CopA"/>
    <property type="match status" value="1"/>
</dbReference>
<comment type="caution">
    <text evidence="8">The sequence shown here is derived from an EMBL/GenBank/DDBJ whole genome shotgun (WGS) entry which is preliminary data.</text>
</comment>
<dbReference type="Pfam" id="PF07732">
    <property type="entry name" value="Cu-oxidase_3"/>
    <property type="match status" value="1"/>
</dbReference>
<reference evidence="8" key="1">
    <citation type="submission" date="2021-10" db="EMBL/GenBank/DDBJ databases">
        <title>Roseicella aerolatum sp. nov., isolated from aerosols of e-waste dismantling site.</title>
        <authorList>
            <person name="Qin T."/>
        </authorList>
    </citation>
    <scope>NUCLEOTIDE SEQUENCE</scope>
    <source>
        <strain evidence="8">GB24</strain>
    </source>
</reference>
<evidence type="ECO:0000259" key="7">
    <source>
        <dbReference type="Pfam" id="PF07732"/>
    </source>
</evidence>
<feature type="domain" description="Plastocyanin-like" evidence="7">
    <location>
        <begin position="68"/>
        <end position="173"/>
    </location>
</feature>
<dbReference type="InterPro" id="IPR034279">
    <property type="entry name" value="CuRO_3_CopA"/>
</dbReference>
<feature type="domain" description="Plastocyanin-like" evidence="6">
    <location>
        <begin position="490"/>
        <end position="607"/>
    </location>
</feature>
<keyword evidence="9" id="KW-1185">Reference proteome</keyword>